<keyword evidence="5 10" id="KW-0808">Transferase</keyword>
<dbReference type="Pfam" id="PF01531">
    <property type="entry name" value="Glyco_transf_11"/>
    <property type="match status" value="1"/>
</dbReference>
<evidence type="ECO:0000256" key="8">
    <source>
        <dbReference type="ARBA" id="ARBA00023098"/>
    </source>
</evidence>
<dbReference type="CDD" id="cd11301">
    <property type="entry name" value="Fut1_Fut2_like"/>
    <property type="match status" value="1"/>
</dbReference>
<evidence type="ECO:0000256" key="10">
    <source>
        <dbReference type="RuleBase" id="RU363129"/>
    </source>
</evidence>
<evidence type="ECO:0000256" key="7">
    <source>
        <dbReference type="ARBA" id="ARBA00023034"/>
    </source>
</evidence>
<evidence type="ECO:0000256" key="5">
    <source>
        <dbReference type="ARBA" id="ARBA00022679"/>
    </source>
</evidence>
<dbReference type="Proteomes" id="UP000515126">
    <property type="component" value="Chromosome 7"/>
</dbReference>
<keyword evidence="10" id="KW-1133">Transmembrane helix</keyword>
<evidence type="ECO:0000256" key="11">
    <source>
        <dbReference type="SAM" id="MobiDB-lite"/>
    </source>
</evidence>
<feature type="transmembrane region" description="Helical" evidence="10">
    <location>
        <begin position="46"/>
        <end position="69"/>
    </location>
</feature>
<accession>A0A6P5PWE2</accession>
<keyword evidence="10" id="KW-0812">Transmembrane</keyword>
<dbReference type="GO" id="GO:0008107">
    <property type="term" value="F:galactoside 2-alpha-L-fucosyltransferase activity"/>
    <property type="evidence" value="ECO:0007669"/>
    <property type="project" value="InterPro"/>
</dbReference>
<keyword evidence="4 10" id="KW-0328">Glycosyltransferase</keyword>
<evidence type="ECO:0000256" key="4">
    <source>
        <dbReference type="ARBA" id="ARBA00022676"/>
    </source>
</evidence>
<dbReference type="PANTHER" id="PTHR11927">
    <property type="entry name" value="GALACTOSIDE 2-L-FUCOSYLTRANSFERASE"/>
    <property type="match status" value="1"/>
</dbReference>
<dbReference type="UniPathway" id="UPA00378"/>
<evidence type="ECO:0000313" key="12">
    <source>
        <dbReference type="Proteomes" id="UP000515126"/>
    </source>
</evidence>
<keyword evidence="6 10" id="KW-0735">Signal-anchor</keyword>
<dbReference type="PANTHER" id="PTHR11927:SF5">
    <property type="entry name" value="GALACTOSIDE 2-ALPHA-L-FUCOSYLTRANSFERASE SEC1"/>
    <property type="match status" value="1"/>
</dbReference>
<gene>
    <name evidence="13" type="primary">LOC110298382</name>
</gene>
<dbReference type="GO" id="GO:0005975">
    <property type="term" value="P:carbohydrate metabolic process"/>
    <property type="evidence" value="ECO:0007669"/>
    <property type="project" value="InterPro"/>
</dbReference>
<dbReference type="GO" id="GO:0006629">
    <property type="term" value="P:lipid metabolic process"/>
    <property type="evidence" value="ECO:0007669"/>
    <property type="project" value="UniProtKB-KW"/>
</dbReference>
<keyword evidence="7 10" id="KW-0333">Golgi apparatus</keyword>
<evidence type="ECO:0000256" key="2">
    <source>
        <dbReference type="ARBA" id="ARBA00004922"/>
    </source>
</evidence>
<organism evidence="12 13">
    <name type="scientific">Mus caroli</name>
    <name type="common">Ryukyu mouse</name>
    <name type="synonym">Ricefield mouse</name>
    <dbReference type="NCBI Taxonomy" id="10089"/>
    <lineage>
        <taxon>Eukaryota</taxon>
        <taxon>Metazoa</taxon>
        <taxon>Chordata</taxon>
        <taxon>Craniata</taxon>
        <taxon>Vertebrata</taxon>
        <taxon>Euteleostomi</taxon>
        <taxon>Mammalia</taxon>
        <taxon>Eutheria</taxon>
        <taxon>Euarchontoglires</taxon>
        <taxon>Glires</taxon>
        <taxon>Rodentia</taxon>
        <taxon>Myomorpha</taxon>
        <taxon>Muroidea</taxon>
        <taxon>Muridae</taxon>
        <taxon>Murinae</taxon>
        <taxon>Mus</taxon>
        <taxon>Mus</taxon>
    </lineage>
</organism>
<proteinExistence type="inferred from homology"/>
<comment type="subcellular location">
    <subcellularLocation>
        <location evidence="1 10">Golgi apparatus</location>
        <location evidence="1 10">Golgi stack membrane</location>
        <topology evidence="1 10">Single-pass type II membrane protein</topology>
    </subcellularLocation>
</comment>
<keyword evidence="10" id="KW-0325">Glycoprotein</keyword>
<feature type="compositionally biased region" description="Basic residues" evidence="11">
    <location>
        <begin position="389"/>
        <end position="398"/>
    </location>
</feature>
<dbReference type="GeneID" id="110298382"/>
<dbReference type="GO" id="GO:0032580">
    <property type="term" value="C:Golgi cisterna membrane"/>
    <property type="evidence" value="ECO:0007669"/>
    <property type="project" value="UniProtKB-SubCell"/>
</dbReference>
<evidence type="ECO:0000256" key="9">
    <source>
        <dbReference type="ARBA" id="ARBA00043729"/>
    </source>
</evidence>
<dbReference type="RefSeq" id="XP_021023253.1">
    <property type="nucleotide sequence ID" value="XM_021167594.1"/>
</dbReference>
<protein>
    <recommendedName>
        <fullName evidence="10">L-Fucosyltransferase</fullName>
        <ecNumber evidence="10">2.4.1.-</ecNumber>
    </recommendedName>
</protein>
<comment type="catalytic activity">
    <reaction evidence="9">
        <text>a ganglioside GM1 + GDP-beta-L-fucose = a ganglioside Fuc-GM1 + GDP + H(+)</text>
        <dbReference type="Rhea" id="RHEA:48292"/>
        <dbReference type="ChEBI" id="CHEBI:15378"/>
        <dbReference type="ChEBI" id="CHEBI:57273"/>
        <dbReference type="ChEBI" id="CHEBI:58189"/>
        <dbReference type="ChEBI" id="CHEBI:82639"/>
        <dbReference type="ChEBI" id="CHEBI:90189"/>
    </reaction>
    <physiologicalReaction direction="left-to-right" evidence="9">
        <dbReference type="Rhea" id="RHEA:48293"/>
    </physiologicalReaction>
</comment>
<dbReference type="AlphaFoldDB" id="A0A6P5PWE2"/>
<comment type="similarity">
    <text evidence="3 10">Belongs to the glycosyltransferase 11 family.</text>
</comment>
<keyword evidence="10" id="KW-0472">Membrane</keyword>
<name>A0A6P5PWE2_MUSCR</name>
<dbReference type="InterPro" id="IPR002516">
    <property type="entry name" value="Glyco_trans_11"/>
</dbReference>
<evidence type="ECO:0000256" key="6">
    <source>
        <dbReference type="ARBA" id="ARBA00022968"/>
    </source>
</evidence>
<comment type="pathway">
    <text evidence="2 10">Protein modification; protein glycosylation.</text>
</comment>
<evidence type="ECO:0000256" key="3">
    <source>
        <dbReference type="ARBA" id="ARBA00009857"/>
    </source>
</evidence>
<dbReference type="KEGG" id="mcal:110298382"/>
<reference evidence="13" key="1">
    <citation type="submission" date="2025-08" db="UniProtKB">
        <authorList>
            <consortium name="RefSeq"/>
        </authorList>
    </citation>
    <scope>IDENTIFICATION</scope>
</reference>
<evidence type="ECO:0000256" key="1">
    <source>
        <dbReference type="ARBA" id="ARBA00004447"/>
    </source>
</evidence>
<feature type="region of interest" description="Disordered" evidence="11">
    <location>
        <begin position="379"/>
        <end position="398"/>
    </location>
</feature>
<sequence>MRKQGPLPAMPPETAWDRSTVAPSRLATWWPRTSRPRRIQAVLQRLRAICPPLSTFYLFFVIFVVSTIFHCHRRLGLVPAPWASTSLVVFPPRHMPREGMFTIRVKGRLGNQMGEYATLFALARMNGRLAFIPASMHSTLAPIFRISLPVLHSDTAKRIPWQNYHLNDWMEERYRHIPGHYVRFTGYPCSWTFYHHLRPEILKEFTLHDHVREEAQAFLRGLRVNGSQPSTFVGVHVRRGDYVRVMPKVWKGVVADRGYLKKALDRFRARYSSPVFVVTSDDMAWCRKSITASRGDVAFAGNGLQGSPAKDIALLMQCNHTVITLGTFGIWAAYLTGGDTVYLANFTQPNSPFHTVFKPEAAYLPEWVGIAADLGQPNTVGSGHASTRAPKRHWGTLL</sequence>
<evidence type="ECO:0000313" key="13">
    <source>
        <dbReference type="RefSeq" id="XP_021023253.1"/>
    </source>
</evidence>
<keyword evidence="12" id="KW-1185">Reference proteome</keyword>
<dbReference type="EC" id="2.4.1.-" evidence="10"/>
<keyword evidence="8" id="KW-0443">Lipid metabolism</keyword>